<proteinExistence type="predicted"/>
<dbReference type="GO" id="GO:0005886">
    <property type="term" value="C:plasma membrane"/>
    <property type="evidence" value="ECO:0007669"/>
    <property type="project" value="TreeGrafter"/>
</dbReference>
<evidence type="ECO:0000313" key="3">
    <source>
        <dbReference type="Proteomes" id="UP000662931"/>
    </source>
</evidence>
<name>A0A875RPL8_EENNA</name>
<dbReference type="GO" id="GO:0005935">
    <property type="term" value="C:cellular bud neck"/>
    <property type="evidence" value="ECO:0007669"/>
    <property type="project" value="TreeGrafter"/>
</dbReference>
<evidence type="ECO:0000256" key="1">
    <source>
        <dbReference type="SAM" id="MobiDB-lite"/>
    </source>
</evidence>
<dbReference type="PANTHER" id="PTHR28245:SF1">
    <property type="entry name" value="ARF3-INTERACTING PROTEIN 1"/>
    <property type="match status" value="1"/>
</dbReference>
<feature type="compositionally biased region" description="Polar residues" evidence="1">
    <location>
        <begin position="18"/>
        <end position="30"/>
    </location>
</feature>
<gene>
    <name evidence="2" type="ORF">FOA43_002570</name>
</gene>
<dbReference type="KEGG" id="bnn:FOA43_002570"/>
<evidence type="ECO:0008006" key="4">
    <source>
        <dbReference type="Google" id="ProtNLM"/>
    </source>
</evidence>
<evidence type="ECO:0000313" key="2">
    <source>
        <dbReference type="EMBL" id="QPG75220.1"/>
    </source>
</evidence>
<dbReference type="GO" id="GO:0000282">
    <property type="term" value="P:cellular bud site selection"/>
    <property type="evidence" value="ECO:0007669"/>
    <property type="project" value="TreeGrafter"/>
</dbReference>
<dbReference type="OrthoDB" id="66409at2759"/>
<sequence length="861" mass="98469">MSVPSSGVPSVKPDLDTPTATDSSVTAPGSAISTSTIPDAVFDYIVCTDFDKTKGLNIAKQFPLNLPLISNQLDNLLGLVMPLNLHKFLNKEHYSLIPLYIDSTTGVLSYARDTPYFVPCYLYSLSYFQHDDSYRNGTAKAISIVSRLPIVHVFKPLMYYLLREQFSENADYSQIEAVWNNINKLCIPELVTYFENLSYDERFVLSRLEQGEPPLPAELKNAFPQVSGFDSGFLIKTAVNLGKGHIKFPIQIPISSMFCSKYAMFGSDLQKDSNLRSFLLELRSSSLVFVNQFSETAMTPYVGIKPLMVFLNAMLLHKKIVLYCYDSCYNRVMDFGSSLFCLFNDYATTSAYLFYPIMDLGTLDLIENSKCFLIGTSNPLFKDKVDWDIYYDMDSKKIFVKSTGSTTYGSEFFYEGPVLKEDKRKSVIGTGFRNLFKKYAPADMRDIWNDSNSAIASSNASSISSMSSSGSISASLVSIWNPNYFPRINHDKISKFLDSQENSDFQFGFKFQKIAYGKSIFAGKSVKPSVDVMLDTQVKKLLKEHHTDLTIYMVLTNYLRNLTSNVLPSFYHYLNHVRLSEYRSFVDSKLEGEAYVKSSRNSTSTFLELRNFIKNHKVVQPFPLNFRYSSEMTFLDDVRQSHHYAKIVSNNCQLLKLALAYNHLQFRRNSRTADQIPGFLFDWQGETIRYDPHYAISVLDKLIDGKTAQSWNLNGYFLLQFYKAINQILKSDKDNLSKLLADFFVVQGDFDDNKIDFTNDNRANENRNNVADDDDGNNRLDLMTRCYNVGMGRFNKFVLIAATYQIARENTDPTQKKDLLLTEFKKVLSSVLNNPFFKGHMVHHLDDFMKLNINDFIDYHM</sequence>
<keyword evidence="3" id="KW-1185">Reference proteome</keyword>
<feature type="region of interest" description="Disordered" evidence="1">
    <location>
        <begin position="1"/>
        <end position="30"/>
    </location>
</feature>
<dbReference type="EMBL" id="CP064813">
    <property type="protein sequence ID" value="QPG75220.1"/>
    <property type="molecule type" value="Genomic_DNA"/>
</dbReference>
<feature type="compositionally biased region" description="Low complexity" evidence="1">
    <location>
        <begin position="1"/>
        <end position="12"/>
    </location>
</feature>
<protein>
    <recommendedName>
        <fullName evidence="4">UDENN domain-containing protein</fullName>
    </recommendedName>
</protein>
<dbReference type="Proteomes" id="UP000662931">
    <property type="component" value="Chromosome 2"/>
</dbReference>
<dbReference type="RefSeq" id="XP_038778785.1">
    <property type="nucleotide sequence ID" value="XM_038922857.1"/>
</dbReference>
<organism evidence="2 3">
    <name type="scientific">Eeniella nana</name>
    <name type="common">Yeast</name>
    <name type="synonym">Brettanomyces nanus</name>
    <dbReference type="NCBI Taxonomy" id="13502"/>
    <lineage>
        <taxon>Eukaryota</taxon>
        <taxon>Fungi</taxon>
        <taxon>Dikarya</taxon>
        <taxon>Ascomycota</taxon>
        <taxon>Saccharomycotina</taxon>
        <taxon>Pichiomycetes</taxon>
        <taxon>Pichiales</taxon>
        <taxon>Pichiaceae</taxon>
        <taxon>Brettanomyces</taxon>
    </lineage>
</organism>
<dbReference type="GO" id="GO:0051666">
    <property type="term" value="P:actin cortical patch localization"/>
    <property type="evidence" value="ECO:0007669"/>
    <property type="project" value="TreeGrafter"/>
</dbReference>
<dbReference type="GeneID" id="62195971"/>
<dbReference type="InterPro" id="IPR052809">
    <property type="entry name" value="Actin_polarity_regulatory"/>
</dbReference>
<accession>A0A875RPL8</accession>
<dbReference type="PANTHER" id="PTHR28245">
    <property type="entry name" value="ARF3-INTERACTING PROTEIN 1"/>
    <property type="match status" value="1"/>
</dbReference>
<dbReference type="AlphaFoldDB" id="A0A875RPL8"/>
<reference evidence="2" key="1">
    <citation type="submission" date="2020-10" db="EMBL/GenBank/DDBJ databases">
        <authorList>
            <person name="Roach M.J.R."/>
        </authorList>
    </citation>
    <scope>NUCLEOTIDE SEQUENCE</scope>
    <source>
        <strain evidence="2">CBS 1945</strain>
    </source>
</reference>
<dbReference type="Pfam" id="PF08616">
    <property type="entry name" value="SPA"/>
    <property type="match status" value="1"/>
</dbReference>